<dbReference type="Pfam" id="PF07690">
    <property type="entry name" value="MFS_1"/>
    <property type="match status" value="1"/>
</dbReference>
<feature type="transmembrane region" description="Helical" evidence="1">
    <location>
        <begin position="29"/>
        <end position="55"/>
    </location>
</feature>
<feature type="transmembrane region" description="Helical" evidence="1">
    <location>
        <begin position="418"/>
        <end position="436"/>
    </location>
</feature>
<evidence type="ECO:0000313" key="3">
    <source>
        <dbReference type="Proteomes" id="UP000316562"/>
    </source>
</evidence>
<evidence type="ECO:0000256" key="1">
    <source>
        <dbReference type="SAM" id="Phobius"/>
    </source>
</evidence>
<dbReference type="PANTHER" id="PTHR23518">
    <property type="entry name" value="C-METHYLTRANSFERASE"/>
    <property type="match status" value="1"/>
</dbReference>
<dbReference type="GO" id="GO:0022857">
    <property type="term" value="F:transmembrane transporter activity"/>
    <property type="evidence" value="ECO:0007669"/>
    <property type="project" value="InterPro"/>
</dbReference>
<keyword evidence="1" id="KW-1133">Transmembrane helix</keyword>
<reference evidence="2 3" key="1">
    <citation type="journal article" date="2019" name="ISME J.">
        <title>Insights into ecological role of a new deltaproteobacterial order Candidatus Acidulodesulfobacterales by metagenomics and metatranscriptomics.</title>
        <authorList>
            <person name="Tan S."/>
            <person name="Liu J."/>
            <person name="Fang Y."/>
            <person name="Hedlund B.P."/>
            <person name="Lian Z.H."/>
            <person name="Huang L.Y."/>
            <person name="Li J.T."/>
            <person name="Huang L.N."/>
            <person name="Li W.J."/>
            <person name="Jiang H.C."/>
            <person name="Dong H.L."/>
            <person name="Shu W.S."/>
        </authorList>
    </citation>
    <scope>NUCLEOTIDE SEQUENCE [LARGE SCALE GENOMIC DNA]</scope>
    <source>
        <strain evidence="2">AP2</strain>
    </source>
</reference>
<dbReference type="Proteomes" id="UP000316562">
    <property type="component" value="Unassembled WGS sequence"/>
</dbReference>
<feature type="transmembrane region" description="Helical" evidence="1">
    <location>
        <begin position="330"/>
        <end position="348"/>
    </location>
</feature>
<dbReference type="InterPro" id="IPR011701">
    <property type="entry name" value="MFS"/>
</dbReference>
<dbReference type="CDD" id="cd17370">
    <property type="entry name" value="MFS_MJ1317_like"/>
    <property type="match status" value="1"/>
</dbReference>
<comment type="caution">
    <text evidence="2">The sequence shown here is derived from an EMBL/GenBank/DDBJ whole genome shotgun (WGS) entry which is preliminary data.</text>
</comment>
<accession>A0A519BJ75</accession>
<feature type="transmembrane region" description="Helical" evidence="1">
    <location>
        <begin position="102"/>
        <end position="127"/>
    </location>
</feature>
<gene>
    <name evidence="2" type="ORF">EVJ46_03565</name>
</gene>
<feature type="transmembrane region" description="Helical" evidence="1">
    <location>
        <begin position="268"/>
        <end position="288"/>
    </location>
</feature>
<protein>
    <submittedName>
        <fullName evidence="2">MFS transporter</fullName>
    </submittedName>
</protein>
<dbReference type="SUPFAM" id="SSF103473">
    <property type="entry name" value="MFS general substrate transporter"/>
    <property type="match status" value="1"/>
</dbReference>
<dbReference type="AlphaFoldDB" id="A0A519BJ75"/>
<feature type="transmembrane region" description="Helical" evidence="1">
    <location>
        <begin position="62"/>
        <end position="82"/>
    </location>
</feature>
<organism evidence="2 3">
    <name type="scientific">Acididesulfobacter guangdongensis</name>
    <dbReference type="NCBI Taxonomy" id="2597225"/>
    <lineage>
        <taxon>Bacteria</taxon>
        <taxon>Deltaproteobacteria</taxon>
        <taxon>Candidatus Acidulodesulfobacterales</taxon>
        <taxon>Candidatus Acididesulfobacter</taxon>
    </lineage>
</organism>
<proteinExistence type="predicted"/>
<keyword evidence="1" id="KW-0472">Membrane</keyword>
<feature type="transmembrane region" description="Helical" evidence="1">
    <location>
        <begin position="183"/>
        <end position="202"/>
    </location>
</feature>
<sequence length="441" mass="47841">MQTDGTKVKNDIKSDSIKDTGGKWLNSNVLFISLSAFFADLGYQAVLVMFPIFLVLDLHSSIIYFGIASAISYGIGAFFGYFGGRAGDRFGHKKIAIIGNLLIPLLSFTGFSIYPAEAVAFFSTGWWSRNFRSPSRRVLLSRSVFKEFYGKAFGFLHALDEGGGFFAGIYALILFAYHVQTKFILLITVVPLLISTFFLTLISKKKLINNPPANPEKISNDNTIKNNTIHNNNSANIAADNNVNAKLSSISSAKPKDADLNENLFKRILIATSLYGFSSFSFGFPILTIAQSSKNDELGILSYILFFAFTSLTGLIAGKTILKTVKKLGFGYFLTFIGSSGMAAVFFFSLNPLLYYVAVAFLGVSLGIIETLEPTAVSIISKNDKRGKGMGALTAARSIGIFGGNIIMGLLYSVGADYSYLYAGLLSLAAAIIIYASKSEI</sequence>
<feature type="transmembrane region" description="Helical" evidence="1">
    <location>
        <begin position="300"/>
        <end position="318"/>
    </location>
</feature>
<evidence type="ECO:0000313" key="2">
    <source>
        <dbReference type="EMBL" id="RZD17318.1"/>
    </source>
</evidence>
<feature type="transmembrane region" description="Helical" evidence="1">
    <location>
        <begin position="354"/>
        <end position="372"/>
    </location>
</feature>
<keyword evidence="1" id="KW-0812">Transmembrane</keyword>
<name>A0A519BJ75_ACIG2</name>
<dbReference type="InterPro" id="IPR036259">
    <property type="entry name" value="MFS_trans_sf"/>
</dbReference>
<dbReference type="Gene3D" id="1.20.1250.20">
    <property type="entry name" value="MFS general substrate transporter like domains"/>
    <property type="match status" value="1"/>
</dbReference>
<feature type="transmembrane region" description="Helical" evidence="1">
    <location>
        <begin position="392"/>
        <end position="412"/>
    </location>
</feature>
<dbReference type="PANTHER" id="PTHR23518:SF2">
    <property type="entry name" value="MAJOR FACILITATOR SUPERFAMILY TRANSPORTER"/>
    <property type="match status" value="1"/>
</dbReference>
<dbReference type="EMBL" id="SGBC01000001">
    <property type="protein sequence ID" value="RZD17318.1"/>
    <property type="molecule type" value="Genomic_DNA"/>
</dbReference>